<proteinExistence type="predicted"/>
<evidence type="ECO:0000313" key="2">
    <source>
        <dbReference type="EMBL" id="GGM78309.1"/>
    </source>
</evidence>
<sequence>MVMALPQLADLLLAGKRRALHLEMRDTYARTARFDAWKAGRMSDRGEADAEWRALLAPLVEHGADIRRLRIVSEPITEYVRYEFEVTQLANLAAGEVVRWLPRDRASDLRLPGNDFWLVDDALLFNLSGGDGDWLGVQPNDDPDVIAFCADSFETAWARAVDHSNYRPA</sequence>
<reference evidence="2" key="2">
    <citation type="submission" date="2020-09" db="EMBL/GenBank/DDBJ databases">
        <authorList>
            <person name="Sun Q."/>
            <person name="Ohkuma M."/>
        </authorList>
    </citation>
    <scope>NUCLEOTIDE SEQUENCE</scope>
    <source>
        <strain evidence="2">JCM 19831</strain>
    </source>
</reference>
<gene>
    <name evidence="2" type="ORF">GCM10007977_094760</name>
</gene>
<dbReference type="Pfam" id="PF21806">
    <property type="entry name" value="DUF6879"/>
    <property type="match status" value="1"/>
</dbReference>
<keyword evidence="3" id="KW-1185">Reference proteome</keyword>
<organism evidence="2 3">
    <name type="scientific">Dactylosporangium sucinum</name>
    <dbReference type="NCBI Taxonomy" id="1424081"/>
    <lineage>
        <taxon>Bacteria</taxon>
        <taxon>Bacillati</taxon>
        <taxon>Actinomycetota</taxon>
        <taxon>Actinomycetes</taxon>
        <taxon>Micromonosporales</taxon>
        <taxon>Micromonosporaceae</taxon>
        <taxon>Dactylosporangium</taxon>
    </lineage>
</organism>
<feature type="domain" description="DUF6879" evidence="1">
    <location>
        <begin position="8"/>
        <end position="167"/>
    </location>
</feature>
<dbReference type="EMBL" id="BMPI01000077">
    <property type="protein sequence ID" value="GGM78309.1"/>
    <property type="molecule type" value="Genomic_DNA"/>
</dbReference>
<dbReference type="InterPro" id="IPR049244">
    <property type="entry name" value="DUF6879"/>
</dbReference>
<dbReference type="AlphaFoldDB" id="A0A917UBW5"/>
<evidence type="ECO:0000313" key="3">
    <source>
        <dbReference type="Proteomes" id="UP000642070"/>
    </source>
</evidence>
<protein>
    <recommendedName>
        <fullName evidence="1">DUF6879 domain-containing protein</fullName>
    </recommendedName>
</protein>
<name>A0A917UBW5_9ACTN</name>
<evidence type="ECO:0000259" key="1">
    <source>
        <dbReference type="Pfam" id="PF21806"/>
    </source>
</evidence>
<comment type="caution">
    <text evidence="2">The sequence shown here is derived from an EMBL/GenBank/DDBJ whole genome shotgun (WGS) entry which is preliminary data.</text>
</comment>
<accession>A0A917UBW5</accession>
<dbReference type="Proteomes" id="UP000642070">
    <property type="component" value="Unassembled WGS sequence"/>
</dbReference>
<reference evidence="2" key="1">
    <citation type="journal article" date="2014" name="Int. J. Syst. Evol. Microbiol.">
        <title>Complete genome sequence of Corynebacterium casei LMG S-19264T (=DSM 44701T), isolated from a smear-ripened cheese.</title>
        <authorList>
            <consortium name="US DOE Joint Genome Institute (JGI-PGF)"/>
            <person name="Walter F."/>
            <person name="Albersmeier A."/>
            <person name="Kalinowski J."/>
            <person name="Ruckert C."/>
        </authorList>
    </citation>
    <scope>NUCLEOTIDE SEQUENCE</scope>
    <source>
        <strain evidence="2">JCM 19831</strain>
    </source>
</reference>